<name>A0A2R5G2N9_9STRA</name>
<organism evidence="2 3">
    <name type="scientific">Hondaea fermentalgiana</name>
    <dbReference type="NCBI Taxonomy" id="2315210"/>
    <lineage>
        <taxon>Eukaryota</taxon>
        <taxon>Sar</taxon>
        <taxon>Stramenopiles</taxon>
        <taxon>Bigyra</taxon>
        <taxon>Labyrinthulomycetes</taxon>
        <taxon>Thraustochytrida</taxon>
        <taxon>Thraustochytriidae</taxon>
        <taxon>Hondaea</taxon>
    </lineage>
</organism>
<evidence type="ECO:0000313" key="3">
    <source>
        <dbReference type="Proteomes" id="UP000241890"/>
    </source>
</evidence>
<dbReference type="InParanoid" id="A0A2R5G2N9"/>
<evidence type="ECO:0000256" key="1">
    <source>
        <dbReference type="SAM" id="Phobius"/>
    </source>
</evidence>
<dbReference type="AlphaFoldDB" id="A0A2R5G2N9"/>
<keyword evidence="1" id="KW-1133">Transmembrane helix</keyword>
<dbReference type="EMBL" id="BEYU01000012">
    <property type="protein sequence ID" value="GBG25270.1"/>
    <property type="molecule type" value="Genomic_DNA"/>
</dbReference>
<accession>A0A2R5G2N9</accession>
<evidence type="ECO:0000313" key="2">
    <source>
        <dbReference type="EMBL" id="GBG25270.1"/>
    </source>
</evidence>
<protein>
    <submittedName>
        <fullName evidence="2">Uncharacterized protein</fullName>
    </submittedName>
</protein>
<keyword evidence="3" id="KW-1185">Reference proteome</keyword>
<proteinExistence type="predicted"/>
<feature type="transmembrane region" description="Helical" evidence="1">
    <location>
        <begin position="48"/>
        <end position="70"/>
    </location>
</feature>
<reference evidence="2 3" key="1">
    <citation type="submission" date="2017-12" db="EMBL/GenBank/DDBJ databases">
        <title>Sequencing, de novo assembly and annotation of complete genome of a new Thraustochytrid species, strain FCC1311.</title>
        <authorList>
            <person name="Sedici K."/>
            <person name="Godart F."/>
            <person name="Aiese Cigliano R."/>
            <person name="Sanseverino W."/>
            <person name="Barakat M."/>
            <person name="Ortet P."/>
            <person name="Marechal E."/>
            <person name="Cagnac O."/>
            <person name="Amato A."/>
        </authorList>
    </citation>
    <scope>NUCLEOTIDE SEQUENCE [LARGE SCALE GENOMIC DNA]</scope>
</reference>
<keyword evidence="1" id="KW-0472">Membrane</keyword>
<sequence length="131" mass="15019">MAADSSQVAVTMDDDGTVRRIYNPSQKFVKLWEDCENKVHIDLKWDSVLGATYITLLFSFVFGFLAYGLYRRRVELRKLEMGSRELRELNYSPRDDSAIFVRGTGLHAESRTLDVKGQNGFLSFAGRDKDK</sequence>
<comment type="caution">
    <text evidence="2">The sequence shown here is derived from an EMBL/GenBank/DDBJ whole genome shotgun (WGS) entry which is preliminary data.</text>
</comment>
<keyword evidence="1" id="KW-0812">Transmembrane</keyword>
<dbReference type="Proteomes" id="UP000241890">
    <property type="component" value="Unassembled WGS sequence"/>
</dbReference>
<gene>
    <name evidence="2" type="ORF">FCC1311_014872</name>
</gene>